<gene>
    <name evidence="4" type="ORF">H8S00_09780</name>
</gene>
<dbReference type="EMBL" id="JACOOZ010000006">
    <property type="protein sequence ID" value="MBC5668272.1"/>
    <property type="molecule type" value="Genomic_DNA"/>
</dbReference>
<accession>A0ABR7F3U8</accession>
<dbReference type="PANTHER" id="PTHR43158:SF10">
    <property type="entry name" value="ABC TRANSPORTER ATP-BINDING PROTEIN YTRB"/>
    <property type="match status" value="1"/>
</dbReference>
<keyword evidence="1" id="KW-0547">Nucleotide-binding</keyword>
<dbReference type="CDD" id="cd03230">
    <property type="entry name" value="ABC_DR_subfamily_A"/>
    <property type="match status" value="1"/>
</dbReference>
<dbReference type="SUPFAM" id="SSF52540">
    <property type="entry name" value="P-loop containing nucleoside triphosphate hydrolases"/>
    <property type="match status" value="1"/>
</dbReference>
<dbReference type="SMART" id="SM00382">
    <property type="entry name" value="AAA"/>
    <property type="match status" value="1"/>
</dbReference>
<dbReference type="InterPro" id="IPR027417">
    <property type="entry name" value="P-loop_NTPase"/>
</dbReference>
<evidence type="ECO:0000313" key="5">
    <source>
        <dbReference type="Proteomes" id="UP000597877"/>
    </source>
</evidence>
<proteinExistence type="predicted"/>
<dbReference type="GO" id="GO:0005524">
    <property type="term" value="F:ATP binding"/>
    <property type="evidence" value="ECO:0007669"/>
    <property type="project" value="UniProtKB-KW"/>
</dbReference>
<dbReference type="InterPro" id="IPR003439">
    <property type="entry name" value="ABC_transporter-like_ATP-bd"/>
</dbReference>
<sequence>MIEINNLTKRFDKTVAINNLNCVISEGTIFGLAGSNGSGKSTLLRTLAGVYEPDGGKVIIDGQDSFDNHEIKERCYFISDYPYFFNDSTVENMAKLLRGLYKSWDEERYTQLCKMFPIETNKRIINMSKGMQRQASLILAFSTRPKYLFLDEIFDGLDPVIRKTLKTIIIEDVTENNMTCIIASHNLREIDDICDRIVLLHSGSLVTNKETDELKNKMHKIHMAFNNPPDGDAFNHLDAQVLSQIGGYYVLMVKGDLDEVMEELKKLEPAFLEVMPSTLEEVFINEMEGVGYGK</sequence>
<evidence type="ECO:0000256" key="1">
    <source>
        <dbReference type="ARBA" id="ARBA00022741"/>
    </source>
</evidence>
<evidence type="ECO:0000256" key="2">
    <source>
        <dbReference type="ARBA" id="ARBA00022840"/>
    </source>
</evidence>
<protein>
    <submittedName>
        <fullName evidence="4">ABC transporter ATP-binding protein</fullName>
    </submittedName>
</protein>
<organism evidence="4 5">
    <name type="scientific">Eubacterium segne</name>
    <dbReference type="NCBI Taxonomy" id="2763045"/>
    <lineage>
        <taxon>Bacteria</taxon>
        <taxon>Bacillati</taxon>
        <taxon>Bacillota</taxon>
        <taxon>Clostridia</taxon>
        <taxon>Eubacteriales</taxon>
        <taxon>Eubacteriaceae</taxon>
        <taxon>Eubacterium</taxon>
    </lineage>
</organism>
<dbReference type="InterPro" id="IPR003593">
    <property type="entry name" value="AAA+_ATPase"/>
</dbReference>
<reference evidence="4 5" key="1">
    <citation type="submission" date="2020-08" db="EMBL/GenBank/DDBJ databases">
        <title>Genome public.</title>
        <authorList>
            <person name="Liu C."/>
            <person name="Sun Q."/>
        </authorList>
    </citation>
    <scope>NUCLEOTIDE SEQUENCE [LARGE SCALE GENOMIC DNA]</scope>
    <source>
        <strain evidence="4 5">BX4</strain>
    </source>
</reference>
<dbReference type="RefSeq" id="WP_118590081.1">
    <property type="nucleotide sequence ID" value="NZ_JACOOZ010000006.1"/>
</dbReference>
<name>A0ABR7F3U8_9FIRM</name>
<keyword evidence="5" id="KW-1185">Reference proteome</keyword>
<evidence type="ECO:0000313" key="4">
    <source>
        <dbReference type="EMBL" id="MBC5668272.1"/>
    </source>
</evidence>
<dbReference type="Proteomes" id="UP000597877">
    <property type="component" value="Unassembled WGS sequence"/>
</dbReference>
<comment type="caution">
    <text evidence="4">The sequence shown here is derived from an EMBL/GenBank/DDBJ whole genome shotgun (WGS) entry which is preliminary data.</text>
</comment>
<dbReference type="PROSITE" id="PS50893">
    <property type="entry name" value="ABC_TRANSPORTER_2"/>
    <property type="match status" value="1"/>
</dbReference>
<feature type="domain" description="ABC transporter" evidence="3">
    <location>
        <begin position="2"/>
        <end position="227"/>
    </location>
</feature>
<keyword evidence="2 4" id="KW-0067">ATP-binding</keyword>
<dbReference type="Gene3D" id="3.40.50.300">
    <property type="entry name" value="P-loop containing nucleotide triphosphate hydrolases"/>
    <property type="match status" value="1"/>
</dbReference>
<evidence type="ECO:0000259" key="3">
    <source>
        <dbReference type="PROSITE" id="PS50893"/>
    </source>
</evidence>
<dbReference type="PANTHER" id="PTHR43158">
    <property type="entry name" value="SKFA PEPTIDE EXPORT ATP-BINDING PROTEIN SKFE"/>
    <property type="match status" value="1"/>
</dbReference>
<dbReference type="Pfam" id="PF00005">
    <property type="entry name" value="ABC_tran"/>
    <property type="match status" value="1"/>
</dbReference>